<reference evidence="1 2" key="1">
    <citation type="journal article" date="2015" name="Nature">
        <title>rRNA introns, odd ribosomes, and small enigmatic genomes across a large radiation of phyla.</title>
        <authorList>
            <person name="Brown C.T."/>
            <person name="Hug L.A."/>
            <person name="Thomas B.C."/>
            <person name="Sharon I."/>
            <person name="Castelle C.J."/>
            <person name="Singh A."/>
            <person name="Wilkins M.J."/>
            <person name="Williams K.H."/>
            <person name="Banfield J.F."/>
        </authorList>
    </citation>
    <scope>NUCLEOTIDE SEQUENCE [LARGE SCALE GENOMIC DNA]</scope>
</reference>
<evidence type="ECO:0000313" key="2">
    <source>
        <dbReference type="Proteomes" id="UP000034212"/>
    </source>
</evidence>
<organism evidence="1 2">
    <name type="scientific">Candidatus Gottesmanbacteria bacterium GW2011_GWA1_47_8</name>
    <dbReference type="NCBI Taxonomy" id="1618438"/>
    <lineage>
        <taxon>Bacteria</taxon>
        <taxon>Candidatus Gottesmaniibacteriota</taxon>
    </lineage>
</organism>
<protein>
    <submittedName>
        <fullName evidence="1">Uncharacterized protein</fullName>
    </submittedName>
</protein>
<dbReference type="Proteomes" id="UP000034212">
    <property type="component" value="Unassembled WGS sequence"/>
</dbReference>
<dbReference type="EMBL" id="LCOQ01000001">
    <property type="protein sequence ID" value="KKU81174.1"/>
    <property type="molecule type" value="Genomic_DNA"/>
</dbReference>
<evidence type="ECO:0000313" key="1">
    <source>
        <dbReference type="EMBL" id="KKU81174.1"/>
    </source>
</evidence>
<name>A0A0G1THC1_9BACT</name>
<comment type="caution">
    <text evidence="1">The sequence shown here is derived from an EMBL/GenBank/DDBJ whole genome shotgun (WGS) entry which is preliminary data.</text>
</comment>
<gene>
    <name evidence="1" type="ORF">UY08_C0001G0019</name>
</gene>
<dbReference type="AlphaFoldDB" id="A0A0G1THC1"/>
<accession>A0A0G1THC1</accession>
<proteinExistence type="predicted"/>
<sequence length="90" mass="9849">MIHKTSSIKSEVIAALKEIGVSTKDDVQQAEARLEGKIDSSVGKLDRSLKRRMGQDRNKILSTIGSLATHTPTITAFRELKSKVDKAISN</sequence>